<evidence type="ECO:0000256" key="4">
    <source>
        <dbReference type="ARBA" id="ARBA00022617"/>
    </source>
</evidence>
<feature type="signal peptide" evidence="9">
    <location>
        <begin position="1"/>
        <end position="24"/>
    </location>
</feature>
<proteinExistence type="inferred from homology"/>
<evidence type="ECO:0000313" key="10">
    <source>
        <dbReference type="EMBL" id="KIM84350.1"/>
    </source>
</evidence>
<reference evidence="10 11" key="1">
    <citation type="submission" date="2014-04" db="EMBL/GenBank/DDBJ databases">
        <authorList>
            <consortium name="DOE Joint Genome Institute"/>
            <person name="Kuo A."/>
            <person name="Tarkka M."/>
            <person name="Buscot F."/>
            <person name="Kohler A."/>
            <person name="Nagy L.G."/>
            <person name="Floudas D."/>
            <person name="Copeland A."/>
            <person name="Barry K.W."/>
            <person name="Cichocki N."/>
            <person name="Veneault-Fourrey C."/>
            <person name="LaButti K."/>
            <person name="Lindquist E.A."/>
            <person name="Lipzen A."/>
            <person name="Lundell T."/>
            <person name="Morin E."/>
            <person name="Murat C."/>
            <person name="Sun H."/>
            <person name="Tunlid A."/>
            <person name="Henrissat B."/>
            <person name="Grigoriev I.V."/>
            <person name="Hibbett D.S."/>
            <person name="Martin F."/>
            <person name="Nordberg H.P."/>
            <person name="Cantor M.N."/>
            <person name="Hua S.X."/>
        </authorList>
    </citation>
    <scope>NUCLEOTIDE SEQUENCE [LARGE SCALE GENOMIC DNA]</scope>
    <source>
        <strain evidence="10 11">F 1598</strain>
    </source>
</reference>
<keyword evidence="11" id="KW-1185">Reference proteome</keyword>
<dbReference type="OrthoDB" id="2789670at2759"/>
<evidence type="ECO:0000256" key="9">
    <source>
        <dbReference type="SAM" id="SignalP"/>
    </source>
</evidence>
<protein>
    <recommendedName>
        <fullName evidence="12">Cytochrome P450</fullName>
    </recommendedName>
</protein>
<dbReference type="Gene3D" id="1.10.630.10">
    <property type="entry name" value="Cytochrome P450"/>
    <property type="match status" value="1"/>
</dbReference>
<dbReference type="SUPFAM" id="SSF48264">
    <property type="entry name" value="Cytochrome P450"/>
    <property type="match status" value="1"/>
</dbReference>
<evidence type="ECO:0000256" key="6">
    <source>
        <dbReference type="ARBA" id="ARBA00023002"/>
    </source>
</evidence>
<dbReference type="Pfam" id="PF00067">
    <property type="entry name" value="p450"/>
    <property type="match status" value="1"/>
</dbReference>
<keyword evidence="8" id="KW-0503">Monooxygenase</keyword>
<keyword evidence="9" id="KW-0732">Signal</keyword>
<dbReference type="PRINTS" id="PR00463">
    <property type="entry name" value="EP450I"/>
</dbReference>
<dbReference type="InterPro" id="IPR002401">
    <property type="entry name" value="Cyt_P450_E_grp-I"/>
</dbReference>
<dbReference type="GO" id="GO:0005506">
    <property type="term" value="F:iron ion binding"/>
    <property type="evidence" value="ECO:0007669"/>
    <property type="project" value="InterPro"/>
</dbReference>
<dbReference type="HOGENOM" id="CLU_001570_2_3_1"/>
<keyword evidence="5" id="KW-0479">Metal-binding</keyword>
<evidence type="ECO:0000256" key="8">
    <source>
        <dbReference type="ARBA" id="ARBA00023033"/>
    </source>
</evidence>
<dbReference type="GO" id="GO:0020037">
    <property type="term" value="F:heme binding"/>
    <property type="evidence" value="ECO:0007669"/>
    <property type="project" value="InterPro"/>
</dbReference>
<dbReference type="InterPro" id="IPR001128">
    <property type="entry name" value="Cyt_P450"/>
</dbReference>
<evidence type="ECO:0000256" key="7">
    <source>
        <dbReference type="ARBA" id="ARBA00023004"/>
    </source>
</evidence>
<organism evidence="10 11">
    <name type="scientific">Piloderma croceum (strain F 1598)</name>
    <dbReference type="NCBI Taxonomy" id="765440"/>
    <lineage>
        <taxon>Eukaryota</taxon>
        <taxon>Fungi</taxon>
        <taxon>Dikarya</taxon>
        <taxon>Basidiomycota</taxon>
        <taxon>Agaricomycotina</taxon>
        <taxon>Agaricomycetes</taxon>
        <taxon>Agaricomycetidae</taxon>
        <taxon>Atheliales</taxon>
        <taxon>Atheliaceae</taxon>
        <taxon>Piloderma</taxon>
    </lineage>
</organism>
<comment type="cofactor">
    <cofactor evidence="1">
        <name>heme</name>
        <dbReference type="ChEBI" id="CHEBI:30413"/>
    </cofactor>
</comment>
<evidence type="ECO:0000256" key="2">
    <source>
        <dbReference type="ARBA" id="ARBA00005179"/>
    </source>
</evidence>
<dbReference type="InParanoid" id="A0A0C3FIX2"/>
<accession>A0A0C3FIX2</accession>
<evidence type="ECO:0000256" key="5">
    <source>
        <dbReference type="ARBA" id="ARBA00022723"/>
    </source>
</evidence>
<comment type="similarity">
    <text evidence="3">Belongs to the cytochrome P450 family.</text>
</comment>
<dbReference type="AlphaFoldDB" id="A0A0C3FIX2"/>
<dbReference type="InterPro" id="IPR036396">
    <property type="entry name" value="Cyt_P450_sf"/>
</dbReference>
<keyword evidence="4" id="KW-0349">Heme</keyword>
<evidence type="ECO:0000256" key="3">
    <source>
        <dbReference type="ARBA" id="ARBA00010617"/>
    </source>
</evidence>
<evidence type="ECO:0008006" key="12">
    <source>
        <dbReference type="Google" id="ProtNLM"/>
    </source>
</evidence>
<dbReference type="STRING" id="765440.A0A0C3FIX2"/>
<dbReference type="GO" id="GO:0004497">
    <property type="term" value="F:monooxygenase activity"/>
    <property type="evidence" value="ECO:0007669"/>
    <property type="project" value="UniProtKB-KW"/>
</dbReference>
<gene>
    <name evidence="10" type="ORF">PILCRDRAFT_6593</name>
</gene>
<keyword evidence="7" id="KW-0408">Iron</keyword>
<dbReference type="GO" id="GO:0016705">
    <property type="term" value="F:oxidoreductase activity, acting on paired donors, with incorporation or reduction of molecular oxygen"/>
    <property type="evidence" value="ECO:0007669"/>
    <property type="project" value="InterPro"/>
</dbReference>
<name>A0A0C3FIX2_PILCF</name>
<dbReference type="Proteomes" id="UP000054166">
    <property type="component" value="Unassembled WGS sequence"/>
</dbReference>
<keyword evidence="6" id="KW-0560">Oxidoreductase</keyword>
<sequence length="631" mass="70560">MPFSLVLFFFSSVILILGSYKVLSRRKQGALPPGPRPWPIVGNIPHLPDNREWETYERWAKEYGSVVSLSLGILGDPMIIVNKFDIARELMNSRSANSADRPFPITAEVKGDDWMVANLSGNAHKVRRAIVQRYYSGPAAKNYQIIQQDETRELLRVMADSPDDFYNHLKRFAANIILLSTYGYRVLESSDPVLVRIHEGLKVSESDLGVLGLLLDAFPMLRYYPTWLPFSGFQKKLASGREVLVASLRDEPFAKSKRLIAEGKAVPCLMSTLLEDSRDETQELLIRDSAGGLYAAGADSTTATLYTFLLAAVLFPSFYKQTQRELDTVVGGDRLPTIQDRPQLPFVEAVVLELLRWNVLAPLGIPHRLSRDDFCEGMLLPAGALITANEWTILHDPVTFPNPDTFDPSRFLGPGSEERKEIVGVVWGWGRRQVALDSTCKAYLINVFDRVCPGRQLAEATLFISIASLAAVFDISLAKDADGQEVPVSPDFTSGFVRQPLPFKCSVTPRSRAALELIQSSATTKHILYVDIVFCYRRLSLDYYVIDIGVSNIGFGNCNPSRKNFGSGSISRIQVDATSYKRSLYRDFTPVQQYLDTDEVKAVWPPNGSIPLALCWEETKINEQVRSSWIA</sequence>
<comment type="pathway">
    <text evidence="2">Secondary metabolite biosynthesis.</text>
</comment>
<evidence type="ECO:0000313" key="11">
    <source>
        <dbReference type="Proteomes" id="UP000054166"/>
    </source>
</evidence>
<feature type="chain" id="PRO_5002164265" description="Cytochrome P450" evidence="9">
    <location>
        <begin position="25"/>
        <end position="631"/>
    </location>
</feature>
<dbReference type="InterPro" id="IPR050364">
    <property type="entry name" value="Cytochrome_P450_fung"/>
</dbReference>
<evidence type="ECO:0000256" key="1">
    <source>
        <dbReference type="ARBA" id="ARBA00001971"/>
    </source>
</evidence>
<dbReference type="CDD" id="cd11065">
    <property type="entry name" value="CYP64-like"/>
    <property type="match status" value="1"/>
</dbReference>
<dbReference type="PANTHER" id="PTHR46300:SF7">
    <property type="entry name" value="P450, PUTATIVE (EUROFUNG)-RELATED"/>
    <property type="match status" value="1"/>
</dbReference>
<dbReference type="PANTHER" id="PTHR46300">
    <property type="entry name" value="P450, PUTATIVE (EUROFUNG)-RELATED-RELATED"/>
    <property type="match status" value="1"/>
</dbReference>
<dbReference type="EMBL" id="KN832988">
    <property type="protein sequence ID" value="KIM84350.1"/>
    <property type="molecule type" value="Genomic_DNA"/>
</dbReference>
<reference evidence="11" key="2">
    <citation type="submission" date="2015-01" db="EMBL/GenBank/DDBJ databases">
        <title>Evolutionary Origins and Diversification of the Mycorrhizal Mutualists.</title>
        <authorList>
            <consortium name="DOE Joint Genome Institute"/>
            <consortium name="Mycorrhizal Genomics Consortium"/>
            <person name="Kohler A."/>
            <person name="Kuo A."/>
            <person name="Nagy L.G."/>
            <person name="Floudas D."/>
            <person name="Copeland A."/>
            <person name="Barry K.W."/>
            <person name="Cichocki N."/>
            <person name="Veneault-Fourrey C."/>
            <person name="LaButti K."/>
            <person name="Lindquist E.A."/>
            <person name="Lipzen A."/>
            <person name="Lundell T."/>
            <person name="Morin E."/>
            <person name="Murat C."/>
            <person name="Riley R."/>
            <person name="Ohm R."/>
            <person name="Sun H."/>
            <person name="Tunlid A."/>
            <person name="Henrissat B."/>
            <person name="Grigoriev I.V."/>
            <person name="Hibbett D.S."/>
            <person name="Martin F."/>
        </authorList>
    </citation>
    <scope>NUCLEOTIDE SEQUENCE [LARGE SCALE GENOMIC DNA]</scope>
    <source>
        <strain evidence="11">F 1598</strain>
    </source>
</reference>